<dbReference type="OrthoDB" id="10253878at2759"/>
<evidence type="ECO:0000256" key="2">
    <source>
        <dbReference type="SAM" id="MobiDB-lite"/>
    </source>
</evidence>
<dbReference type="InterPro" id="IPR051330">
    <property type="entry name" value="Phosphatase_reg/MetRdx"/>
</dbReference>
<dbReference type="OMA" id="DMILFED"/>
<dbReference type="PANTHER" id="PTHR21021">
    <property type="entry name" value="GAF/PUTATIVE CYTOSKELETAL PROTEIN"/>
    <property type="match status" value="1"/>
</dbReference>
<comment type="similarity">
    <text evidence="1">Belongs to the TIP41 family.</text>
</comment>
<protein>
    <recommendedName>
        <fullName evidence="5">Type 2A phosphatase activator TIP41</fullName>
    </recommendedName>
</protein>
<evidence type="ECO:0000313" key="3">
    <source>
        <dbReference type="EMBL" id="KJA29727.1"/>
    </source>
</evidence>
<dbReference type="Pfam" id="PF04176">
    <property type="entry name" value="TIP41"/>
    <property type="match status" value="1"/>
</dbReference>
<accession>A0A0D2LNV3</accession>
<organism evidence="3 4">
    <name type="scientific">Hypholoma sublateritium (strain FD-334 SS-4)</name>
    <dbReference type="NCBI Taxonomy" id="945553"/>
    <lineage>
        <taxon>Eukaryota</taxon>
        <taxon>Fungi</taxon>
        <taxon>Dikarya</taxon>
        <taxon>Basidiomycota</taxon>
        <taxon>Agaricomycotina</taxon>
        <taxon>Agaricomycetes</taxon>
        <taxon>Agaricomycetidae</taxon>
        <taxon>Agaricales</taxon>
        <taxon>Agaricineae</taxon>
        <taxon>Strophariaceae</taxon>
        <taxon>Hypholoma</taxon>
    </lineage>
</organism>
<dbReference type="STRING" id="945553.A0A0D2LNV3"/>
<feature type="region of interest" description="Disordered" evidence="2">
    <location>
        <begin position="135"/>
        <end position="160"/>
    </location>
</feature>
<dbReference type="GO" id="GO:0031929">
    <property type="term" value="P:TOR signaling"/>
    <property type="evidence" value="ECO:0007669"/>
    <property type="project" value="TreeGrafter"/>
</dbReference>
<name>A0A0D2LNV3_HYPSF</name>
<evidence type="ECO:0000313" key="4">
    <source>
        <dbReference type="Proteomes" id="UP000054270"/>
    </source>
</evidence>
<sequence>MALPEHKLSESPNTRAIDVAGWIITASTAPISSMRECDWLSATLDIPLPEMTFGSNALTLKHRASGAKLAFSTLEALRCVVNGPLGDGDGGVKVGYADKWLQSRTDPNSQLPLPTTVAAKVYDWTYTTTYSGHHHFDEPAENEDEMPPASESTPITWKPADPEDSADAIPMAELTRSDPILFYAEIPLYEDELHDNGSSTLIARIRVMPTCWFILLRYTLRVDNVLFRTYDTRIFHSFASSPPTIIREISGWEAPYASVQRRLPRYDDMTPLTDPAFIAKILSELPKTTTQKNGAQTGWRGMGNKKEVAKLDLLPAAQSITSSES</sequence>
<evidence type="ECO:0008006" key="5">
    <source>
        <dbReference type="Google" id="ProtNLM"/>
    </source>
</evidence>
<dbReference type="EMBL" id="KN817518">
    <property type="protein sequence ID" value="KJA29727.1"/>
    <property type="molecule type" value="Genomic_DNA"/>
</dbReference>
<dbReference type="Proteomes" id="UP000054270">
    <property type="component" value="Unassembled WGS sequence"/>
</dbReference>
<dbReference type="GO" id="GO:0005829">
    <property type="term" value="C:cytosol"/>
    <property type="evidence" value="ECO:0007669"/>
    <property type="project" value="TreeGrafter"/>
</dbReference>
<dbReference type="AlphaFoldDB" id="A0A0D2LNV3"/>
<dbReference type="PANTHER" id="PTHR21021:SF16">
    <property type="entry name" value="TIP41-LIKE PROTEIN"/>
    <property type="match status" value="1"/>
</dbReference>
<dbReference type="InterPro" id="IPR007303">
    <property type="entry name" value="TIP41-like"/>
</dbReference>
<evidence type="ECO:0000256" key="1">
    <source>
        <dbReference type="ARBA" id="ARBA00006658"/>
    </source>
</evidence>
<gene>
    <name evidence="3" type="ORF">HYPSUDRAFT_31711</name>
</gene>
<keyword evidence="4" id="KW-1185">Reference proteome</keyword>
<reference evidence="4" key="1">
    <citation type="submission" date="2014-04" db="EMBL/GenBank/DDBJ databases">
        <title>Evolutionary Origins and Diversification of the Mycorrhizal Mutualists.</title>
        <authorList>
            <consortium name="DOE Joint Genome Institute"/>
            <consortium name="Mycorrhizal Genomics Consortium"/>
            <person name="Kohler A."/>
            <person name="Kuo A."/>
            <person name="Nagy L.G."/>
            <person name="Floudas D."/>
            <person name="Copeland A."/>
            <person name="Barry K.W."/>
            <person name="Cichocki N."/>
            <person name="Veneault-Fourrey C."/>
            <person name="LaButti K."/>
            <person name="Lindquist E.A."/>
            <person name="Lipzen A."/>
            <person name="Lundell T."/>
            <person name="Morin E."/>
            <person name="Murat C."/>
            <person name="Riley R."/>
            <person name="Ohm R."/>
            <person name="Sun H."/>
            <person name="Tunlid A."/>
            <person name="Henrissat B."/>
            <person name="Grigoriev I.V."/>
            <person name="Hibbett D.S."/>
            <person name="Martin F."/>
        </authorList>
    </citation>
    <scope>NUCLEOTIDE SEQUENCE [LARGE SCALE GENOMIC DNA]</scope>
    <source>
        <strain evidence="4">FD-334 SS-4</strain>
    </source>
</reference>
<proteinExistence type="inferred from homology"/>